<dbReference type="InterPro" id="IPR036388">
    <property type="entry name" value="WH-like_DNA-bd_sf"/>
</dbReference>
<dbReference type="Pfam" id="PF08281">
    <property type="entry name" value="Sigma70_r4_2"/>
    <property type="match status" value="1"/>
</dbReference>
<comment type="similarity">
    <text evidence="1">Belongs to the sigma-70 factor family. ECF subfamily.</text>
</comment>
<evidence type="ECO:0000259" key="5">
    <source>
        <dbReference type="Pfam" id="PF04542"/>
    </source>
</evidence>
<dbReference type="InterPro" id="IPR014284">
    <property type="entry name" value="RNA_pol_sigma-70_dom"/>
</dbReference>
<reference evidence="7 8" key="1">
    <citation type="submission" date="2018-08" db="EMBL/GenBank/DDBJ databases">
        <title>A genome reference for cultivated species of the human gut microbiota.</title>
        <authorList>
            <person name="Zou Y."/>
            <person name="Xue W."/>
            <person name="Luo G."/>
        </authorList>
    </citation>
    <scope>NUCLEOTIDE SEQUENCE [LARGE SCALE GENOMIC DNA]</scope>
    <source>
        <strain evidence="7 8">AF16-14</strain>
    </source>
</reference>
<proteinExistence type="inferred from homology"/>
<dbReference type="PANTHER" id="PTHR43133:SF46">
    <property type="entry name" value="RNA POLYMERASE SIGMA-70 FACTOR ECF SUBFAMILY"/>
    <property type="match status" value="1"/>
</dbReference>
<protein>
    <submittedName>
        <fullName evidence="7">RNA polymerase sigma-70 factor</fullName>
    </submittedName>
</protein>
<accession>A0A412TQN1</accession>
<dbReference type="InterPro" id="IPR014327">
    <property type="entry name" value="RNA_pol_sigma70_bacteroid"/>
</dbReference>
<evidence type="ECO:0000256" key="3">
    <source>
        <dbReference type="ARBA" id="ARBA00023082"/>
    </source>
</evidence>
<gene>
    <name evidence="7" type="ORF">DWW57_09965</name>
</gene>
<dbReference type="AlphaFoldDB" id="A0A412TQN1"/>
<dbReference type="InterPro" id="IPR007627">
    <property type="entry name" value="RNA_pol_sigma70_r2"/>
</dbReference>
<name>A0A412TQN1_9BACT</name>
<dbReference type="GO" id="GO:0016987">
    <property type="term" value="F:sigma factor activity"/>
    <property type="evidence" value="ECO:0007669"/>
    <property type="project" value="UniProtKB-KW"/>
</dbReference>
<dbReference type="PANTHER" id="PTHR43133">
    <property type="entry name" value="RNA POLYMERASE ECF-TYPE SIGMA FACTO"/>
    <property type="match status" value="1"/>
</dbReference>
<dbReference type="Gene3D" id="1.10.10.10">
    <property type="entry name" value="Winged helix-like DNA-binding domain superfamily/Winged helix DNA-binding domain"/>
    <property type="match status" value="1"/>
</dbReference>
<sequence>MVNCPEYISDFQLTESNFHRLYLDYYPSLILYARRILKEEEGWAEDLVQDVFIRTWEANREIREAENIVTYLYQAVKYRCLNELRNRKRHRLIEDHIDRPGDTNFEMLYFEQEVVRRVNEVVSRLAPKCREIFVKHMDGLSQREIAEQMGISEETVKKQKQIARRIIKEKIGDLWLLFFLFREKSSLCLLD</sequence>
<evidence type="ECO:0000313" key="8">
    <source>
        <dbReference type="Proteomes" id="UP000284243"/>
    </source>
</evidence>
<evidence type="ECO:0000256" key="4">
    <source>
        <dbReference type="ARBA" id="ARBA00023163"/>
    </source>
</evidence>
<comment type="caution">
    <text evidence="7">The sequence shown here is derived from an EMBL/GenBank/DDBJ whole genome shotgun (WGS) entry which is preliminary data.</text>
</comment>
<dbReference type="Proteomes" id="UP000284243">
    <property type="component" value="Unassembled WGS sequence"/>
</dbReference>
<keyword evidence="4" id="KW-0804">Transcription</keyword>
<keyword evidence="2" id="KW-0805">Transcription regulation</keyword>
<evidence type="ECO:0000313" key="7">
    <source>
        <dbReference type="EMBL" id="RGU56078.1"/>
    </source>
</evidence>
<dbReference type="InterPro" id="IPR013249">
    <property type="entry name" value="RNA_pol_sigma70_r4_t2"/>
</dbReference>
<dbReference type="Gene3D" id="1.10.1740.10">
    <property type="match status" value="1"/>
</dbReference>
<feature type="domain" description="RNA polymerase sigma-70 region 2" evidence="5">
    <location>
        <begin position="21"/>
        <end position="89"/>
    </location>
</feature>
<feature type="domain" description="RNA polymerase sigma factor 70 region 4 type 2" evidence="6">
    <location>
        <begin position="118"/>
        <end position="165"/>
    </location>
</feature>
<dbReference type="SUPFAM" id="SSF88659">
    <property type="entry name" value="Sigma3 and sigma4 domains of RNA polymerase sigma factors"/>
    <property type="match status" value="1"/>
</dbReference>
<dbReference type="GO" id="GO:0006352">
    <property type="term" value="P:DNA-templated transcription initiation"/>
    <property type="evidence" value="ECO:0007669"/>
    <property type="project" value="InterPro"/>
</dbReference>
<dbReference type="NCBIfam" id="TIGR02985">
    <property type="entry name" value="Sig70_bacteroi1"/>
    <property type="match status" value="1"/>
</dbReference>
<dbReference type="InterPro" id="IPR013324">
    <property type="entry name" value="RNA_pol_sigma_r3/r4-like"/>
</dbReference>
<dbReference type="SUPFAM" id="SSF88946">
    <property type="entry name" value="Sigma2 domain of RNA polymerase sigma factors"/>
    <property type="match status" value="1"/>
</dbReference>
<organism evidence="7 8">
    <name type="scientific">Odoribacter splanchnicus</name>
    <dbReference type="NCBI Taxonomy" id="28118"/>
    <lineage>
        <taxon>Bacteria</taxon>
        <taxon>Pseudomonadati</taxon>
        <taxon>Bacteroidota</taxon>
        <taxon>Bacteroidia</taxon>
        <taxon>Bacteroidales</taxon>
        <taxon>Odoribacteraceae</taxon>
        <taxon>Odoribacter</taxon>
    </lineage>
</organism>
<dbReference type="RefSeq" id="WP_046403898.1">
    <property type="nucleotide sequence ID" value="NZ_JADMUD010000008.1"/>
</dbReference>
<evidence type="ECO:0000256" key="1">
    <source>
        <dbReference type="ARBA" id="ARBA00010641"/>
    </source>
</evidence>
<dbReference type="InterPro" id="IPR013325">
    <property type="entry name" value="RNA_pol_sigma_r2"/>
</dbReference>
<keyword evidence="3" id="KW-0731">Sigma factor</keyword>
<evidence type="ECO:0000259" key="6">
    <source>
        <dbReference type="Pfam" id="PF08281"/>
    </source>
</evidence>
<dbReference type="NCBIfam" id="TIGR02937">
    <property type="entry name" value="sigma70-ECF"/>
    <property type="match status" value="1"/>
</dbReference>
<dbReference type="GO" id="GO:0003677">
    <property type="term" value="F:DNA binding"/>
    <property type="evidence" value="ECO:0007669"/>
    <property type="project" value="InterPro"/>
</dbReference>
<dbReference type="EMBL" id="QRYC01000012">
    <property type="protein sequence ID" value="RGU56078.1"/>
    <property type="molecule type" value="Genomic_DNA"/>
</dbReference>
<dbReference type="Pfam" id="PF04542">
    <property type="entry name" value="Sigma70_r2"/>
    <property type="match status" value="1"/>
</dbReference>
<dbReference type="InterPro" id="IPR039425">
    <property type="entry name" value="RNA_pol_sigma-70-like"/>
</dbReference>
<evidence type="ECO:0000256" key="2">
    <source>
        <dbReference type="ARBA" id="ARBA00023015"/>
    </source>
</evidence>